<comment type="subcellular location">
    <subcellularLocation>
        <location evidence="5">Cytoplasm</location>
    </subcellularLocation>
</comment>
<sequence length="1764" mass="197356">MGQILSLSESKNHSLCPIILEDSIKLNLHSVTITRTNNNHINKALKKTSGHSLTQEDEDIPDVIKIENINNFLTINSFKNKEKPFNTNIKENKKGSSDEHNSLCKYIQNPNVIDFEFPFLLQLNSNSNINFTVESDGKYIDEINSRNEYLSNQRQSGAEKEDQNRFYNDESDDDSDDEKFNDAIEYNSIHKDSFVADDGELIDEKPQPKSDRSQQEGKAQQFENISTVSKNKDDAETQSFESDDEDEFRHLIFKKLCLIRGHSLNDIYEKLDQLKYKNLDHTLNTGSSYLSENSFENDPDIEIIGDVYKDDDDEEESETAEANEKRESVNHNHTKTPKFRFSFNYEIPRSSDGNYIYKIFYQDININSEEVYGDFKPLMEFSVWINEEDDKKKALPGAVESHSQHSSPILKSSSAVFQQNNSSSTSNQIASSRASSRIPSFNSRIPSVSSLSGVLSNTLSDKKKKISIENLMLKRKSSKSMLPVTKRNLELLNKGSSSPLASGSADLTKINRDDNQPVASSPLFRNKNNNKIIIVGDSTSLREPLTSPTDTFHTDTMTVQYKESDFKSNILDDSETPTSPTNEQFSGPSVDVITSSGLSAARSRRKSLNLSLGKKKRNSFFGGISIRDKFGNGEDGGEESLEITDGNIGIPREESTFIDDEGDYDVQIQDIKRTKSTRSMKSNISSKSLTKTGKNALRKLKKSFSMKRLGAKDETANPGDIDGDVRKDNIKKTESSVSLISYANTNASVNAAQSIHSSDAEEDSKSQFEDDTVEILQEKKVNYEPYFMESNDGPEFRNVLDDMENYIMNFKPVLRDYFKKTECYLSSNIEANNNRKEYVDTLAALKKFLIKNDSGGYDQDLNECINDMLKRLQLEIEFCEQYNKAGVLNLLNSMRKLSSDYEGNMVTGGGDSEMSQVDTSVSKEFEDDIFDKKFTLQKKKYNDKSKEYYNWLNKYLANDRSLISKLPKIGSNNNANSSNQGEVKSFAGDDSTLNDYSDDESIIINSGSAVGNSTNKRLSFSSKRNSIGGDKFQAANNIGSIVSNSDATAKSNSTENKDLKYLKRKKSFELARLDYFNYLNNYKNGNLIETMKINILKLINDVNHLELNHKHKQQQISQNDSIMEINNRVQKLDFQWQDVESKKKLQRHLIMNAKNNSEMIDALNILSKGSIENPASVADVDSTVAGTNPSPVLPDHKGILWTYGGGNRSGWHKQWVVLEDGYLREYVDWKKGKVIRGPPLDIRFGCIKPSVSSSDRRFCFEIITTKNEKRLFQASSQQDRDTWVSSVNECLNLSVNSTHLEQLTHQIGAQVEGSEKNFLNANATRNPSTNKQKNIIDLPPSSSAPSPPGDSNINKNNTSMFGRGSRSFKKSTTQGFTGAGVNEFSGHNSDIISNNMNNSIGNNYQSNYNSMSINQINSQYAAATNQSSDESQLNYLEIVRRSHKSNVVCADCGSTKSVDWISISLLVVVCIDCSGVHRSLGSHLSKIRSLTLDISIFTPEIVKLLHSVSNEQANSYLEKKLKGDKSALISPGSSSNERSSFIVNKYKEKSFIEEDPKVNSHLIYGIHSNNVHLILKSLACGGNPNMVVIKGKEKEVESSLLEYALTHYSGTSSNPIFEIAELLLLNGASCGNEVKDNLNLIKPAKNFWQAKIDRSLGISSTSSIPATGSSGHMNTNSMSSSYFNSDQNNNNDDFLDSSHHITNGLSFKKEKKGKKSNGIHSYSYSDLNGGNSQVANGDSSTKKNFSSQIPLFSFSRSSKKKNLG</sequence>
<dbReference type="GO" id="GO:0005096">
    <property type="term" value="F:GTPase activator activity"/>
    <property type="evidence" value="ECO:0007669"/>
    <property type="project" value="UniProtKB-KW"/>
</dbReference>
<dbReference type="GO" id="GO:0008270">
    <property type="term" value="F:zinc ion binding"/>
    <property type="evidence" value="ECO:0007669"/>
    <property type="project" value="UniProtKB-KW"/>
</dbReference>
<evidence type="ECO:0000256" key="6">
    <source>
        <dbReference type="SAM" id="MobiDB-lite"/>
    </source>
</evidence>
<comment type="caution">
    <text evidence="9">The sequence shown here is derived from an EMBL/GenBank/DDBJ whole genome shotgun (WGS) entry which is preliminary data.</text>
</comment>
<dbReference type="SUPFAM" id="SSF57863">
    <property type="entry name" value="ArfGap/RecO-like zinc finger"/>
    <property type="match status" value="1"/>
</dbReference>
<dbReference type="CDD" id="cd00821">
    <property type="entry name" value="PH"/>
    <property type="match status" value="1"/>
</dbReference>
<feature type="region of interest" description="Disordered" evidence="6">
    <location>
        <begin position="1663"/>
        <end position="1685"/>
    </location>
</feature>
<feature type="compositionally biased region" description="Low complexity" evidence="6">
    <location>
        <begin position="417"/>
        <end position="436"/>
    </location>
</feature>
<dbReference type="InterPro" id="IPR027267">
    <property type="entry name" value="AH/BAR_dom_sf"/>
</dbReference>
<dbReference type="GO" id="GO:0005768">
    <property type="term" value="C:endosome"/>
    <property type="evidence" value="ECO:0007669"/>
    <property type="project" value="TreeGrafter"/>
</dbReference>
<keyword evidence="3 5" id="KW-0862">Zinc</keyword>
<feature type="compositionally biased region" description="Polar residues" evidence="6">
    <location>
        <begin position="1718"/>
        <end position="1745"/>
    </location>
</feature>
<accession>A0AAV5QVR8</accession>
<keyword evidence="5" id="KW-0963">Cytoplasm</keyword>
<dbReference type="InterPro" id="IPR001164">
    <property type="entry name" value="ArfGAP_dom"/>
</dbReference>
<feature type="region of interest" description="Disordered" evidence="6">
    <location>
        <begin position="395"/>
        <end position="436"/>
    </location>
</feature>
<dbReference type="CDD" id="cd08204">
    <property type="entry name" value="ArfGap"/>
    <property type="match status" value="1"/>
</dbReference>
<dbReference type="InterPro" id="IPR037278">
    <property type="entry name" value="ARFGAP/RecO"/>
</dbReference>
<feature type="compositionally biased region" description="Acidic residues" evidence="6">
    <location>
        <begin position="311"/>
        <end position="321"/>
    </location>
</feature>
<dbReference type="PROSITE" id="PS50003">
    <property type="entry name" value="PH_DOMAIN"/>
    <property type="match status" value="1"/>
</dbReference>
<feature type="compositionally biased region" description="Polar residues" evidence="6">
    <location>
        <begin position="216"/>
        <end position="229"/>
    </location>
</feature>
<dbReference type="PANTHER" id="PTHR23180:SF160">
    <property type="entry name" value="ADP-RIBOSYLATION FACTOR GTPASE-ACTIVATING PROTEIN EFFECTOR PROTEIN 1"/>
    <property type="match status" value="1"/>
</dbReference>
<dbReference type="GeneID" id="90076887"/>
<dbReference type="SMART" id="SM00233">
    <property type="entry name" value="PH"/>
    <property type="match status" value="1"/>
</dbReference>
<feature type="compositionally biased region" description="Polar residues" evidence="6">
    <location>
        <begin position="1320"/>
        <end position="1333"/>
    </location>
</feature>
<dbReference type="InterPro" id="IPR038508">
    <property type="entry name" value="ArfGAP_dom_sf"/>
</dbReference>
<keyword evidence="10" id="KW-1185">Reference proteome</keyword>
<evidence type="ECO:0000313" key="9">
    <source>
        <dbReference type="EMBL" id="GMM38899.1"/>
    </source>
</evidence>
<feature type="region of interest" description="Disordered" evidence="6">
    <location>
        <begin position="495"/>
        <end position="523"/>
    </location>
</feature>
<feature type="domain" description="PH" evidence="7">
    <location>
        <begin position="1193"/>
        <end position="1292"/>
    </location>
</feature>
<dbReference type="GO" id="GO:0006891">
    <property type="term" value="P:intra-Golgi vesicle-mediated transport"/>
    <property type="evidence" value="ECO:0007669"/>
    <property type="project" value="TreeGrafter"/>
</dbReference>
<dbReference type="InterPro" id="IPR011993">
    <property type="entry name" value="PH-like_dom_sf"/>
</dbReference>
<feature type="region of interest" description="Disordered" evidence="6">
    <location>
        <begin position="1320"/>
        <end position="1369"/>
    </location>
</feature>
<dbReference type="EMBL" id="BTFZ01000020">
    <property type="protein sequence ID" value="GMM38899.1"/>
    <property type="molecule type" value="Genomic_DNA"/>
</dbReference>
<evidence type="ECO:0000313" key="10">
    <source>
        <dbReference type="Proteomes" id="UP001360560"/>
    </source>
</evidence>
<dbReference type="RefSeq" id="XP_064855894.1">
    <property type="nucleotide sequence ID" value="XM_064999822.1"/>
</dbReference>
<dbReference type="Gene3D" id="1.20.1270.60">
    <property type="entry name" value="Arfaptin homology (AH) domain/BAR domain"/>
    <property type="match status" value="1"/>
</dbReference>
<keyword evidence="1 5" id="KW-0479">Metal-binding</keyword>
<dbReference type="Pfam" id="PF01412">
    <property type="entry name" value="ArfGap"/>
    <property type="match status" value="1"/>
</dbReference>
<keyword evidence="5" id="KW-0677">Repeat</keyword>
<evidence type="ECO:0000259" key="7">
    <source>
        <dbReference type="PROSITE" id="PS50003"/>
    </source>
</evidence>
<dbReference type="PANTHER" id="PTHR23180">
    <property type="entry name" value="CENTAURIN/ARF"/>
    <property type="match status" value="1"/>
</dbReference>
<evidence type="ECO:0000256" key="5">
    <source>
        <dbReference type="RuleBase" id="RU369028"/>
    </source>
</evidence>
<feature type="region of interest" description="Disordered" evidence="6">
    <location>
        <begin position="150"/>
        <end position="179"/>
    </location>
</feature>
<feature type="compositionally biased region" description="Basic and acidic residues" evidence="6">
    <location>
        <begin position="157"/>
        <end position="168"/>
    </location>
</feature>
<dbReference type="InterPro" id="IPR045258">
    <property type="entry name" value="ACAP1/2/3-like"/>
</dbReference>
<dbReference type="Pfam" id="PF00169">
    <property type="entry name" value="PH"/>
    <property type="match status" value="1"/>
</dbReference>
<feature type="compositionally biased region" description="Polar residues" evidence="6">
    <location>
        <begin position="404"/>
        <end position="416"/>
    </location>
</feature>
<reference evidence="9 10" key="1">
    <citation type="journal article" date="2023" name="Elife">
        <title>Identification of key yeast species and microbe-microbe interactions impacting larval growth of Drosophila in the wild.</title>
        <authorList>
            <person name="Mure A."/>
            <person name="Sugiura Y."/>
            <person name="Maeda R."/>
            <person name="Honda K."/>
            <person name="Sakurai N."/>
            <person name="Takahashi Y."/>
            <person name="Watada M."/>
            <person name="Katoh T."/>
            <person name="Gotoh A."/>
            <person name="Gotoh Y."/>
            <person name="Taniguchi I."/>
            <person name="Nakamura K."/>
            <person name="Hayashi T."/>
            <person name="Katayama T."/>
            <person name="Uemura T."/>
            <person name="Hattori Y."/>
        </authorList>
    </citation>
    <scope>NUCLEOTIDE SEQUENCE [LARGE SCALE GENOMIC DNA]</scope>
    <source>
        <strain evidence="9 10">SC-9</strain>
    </source>
</reference>
<keyword evidence="5" id="KW-0343">GTPase activation</keyword>
<keyword evidence="2 4" id="KW-0863">Zinc-finger</keyword>
<dbReference type="SMART" id="SM00105">
    <property type="entry name" value="ArfGap"/>
    <property type="match status" value="1"/>
</dbReference>
<dbReference type="SUPFAM" id="SSF50729">
    <property type="entry name" value="PH domain-like"/>
    <property type="match status" value="1"/>
</dbReference>
<dbReference type="Proteomes" id="UP001360560">
    <property type="component" value="Unassembled WGS sequence"/>
</dbReference>
<dbReference type="PROSITE" id="PS50115">
    <property type="entry name" value="ARFGAP"/>
    <property type="match status" value="1"/>
</dbReference>
<feature type="region of interest" description="Disordered" evidence="6">
    <location>
        <begin position="1706"/>
        <end position="1745"/>
    </location>
</feature>
<evidence type="ECO:0000259" key="8">
    <source>
        <dbReference type="PROSITE" id="PS50115"/>
    </source>
</evidence>
<evidence type="ECO:0000256" key="2">
    <source>
        <dbReference type="ARBA" id="ARBA00022771"/>
    </source>
</evidence>
<dbReference type="Gene3D" id="1.10.220.150">
    <property type="entry name" value="Arf GTPase activating protein"/>
    <property type="match status" value="1"/>
</dbReference>
<feature type="region of interest" description="Disordered" evidence="6">
    <location>
        <begin position="195"/>
        <end position="244"/>
    </location>
</feature>
<feature type="compositionally biased region" description="Basic and acidic residues" evidence="6">
    <location>
        <begin position="202"/>
        <end position="215"/>
    </location>
</feature>
<protein>
    <recommendedName>
        <fullName evidence="5">ADP-ribosylation factor GTPase-activating protein</fullName>
    </recommendedName>
</protein>
<comment type="function">
    <text evidence="5">GTPase-activating protein for the ADP ribosylation factor family.</text>
</comment>
<feature type="domain" description="Arf-GAP" evidence="8">
    <location>
        <begin position="1433"/>
        <end position="1559"/>
    </location>
</feature>
<evidence type="ECO:0000256" key="3">
    <source>
        <dbReference type="ARBA" id="ARBA00022833"/>
    </source>
</evidence>
<gene>
    <name evidence="9" type="ORF">DASC09_062380</name>
</gene>
<feature type="region of interest" description="Disordered" evidence="6">
    <location>
        <begin position="311"/>
        <end position="333"/>
    </location>
</feature>
<name>A0AAV5QVR8_9ASCO</name>
<keyword evidence="5" id="KW-0040">ANK repeat</keyword>
<organism evidence="9 10">
    <name type="scientific">Saccharomycopsis crataegensis</name>
    <dbReference type="NCBI Taxonomy" id="43959"/>
    <lineage>
        <taxon>Eukaryota</taxon>
        <taxon>Fungi</taxon>
        <taxon>Dikarya</taxon>
        <taxon>Ascomycota</taxon>
        <taxon>Saccharomycotina</taxon>
        <taxon>Saccharomycetes</taxon>
        <taxon>Saccharomycopsidaceae</taxon>
        <taxon>Saccharomycopsis</taxon>
    </lineage>
</organism>
<dbReference type="GO" id="GO:0005802">
    <property type="term" value="C:trans-Golgi network"/>
    <property type="evidence" value="ECO:0007669"/>
    <property type="project" value="TreeGrafter"/>
</dbReference>
<evidence type="ECO:0000256" key="1">
    <source>
        <dbReference type="ARBA" id="ARBA00022723"/>
    </source>
</evidence>
<dbReference type="Gene3D" id="2.30.29.30">
    <property type="entry name" value="Pleckstrin-homology domain (PH domain)/Phosphotyrosine-binding domain (PTB)"/>
    <property type="match status" value="1"/>
</dbReference>
<evidence type="ECO:0000256" key="4">
    <source>
        <dbReference type="PROSITE-ProRule" id="PRU00288"/>
    </source>
</evidence>
<dbReference type="InterPro" id="IPR001849">
    <property type="entry name" value="PH_domain"/>
</dbReference>
<proteinExistence type="predicted"/>